<evidence type="ECO:0000313" key="5">
    <source>
        <dbReference type="EMBL" id="CAI9092447.1"/>
    </source>
</evidence>
<protein>
    <submittedName>
        <fullName evidence="5">OLC1v1027676C2</fullName>
    </submittedName>
</protein>
<name>A0AAV1CD87_OLDCO</name>
<evidence type="ECO:0000313" key="6">
    <source>
        <dbReference type="Proteomes" id="UP001161247"/>
    </source>
</evidence>
<proteinExistence type="predicted"/>
<dbReference type="InterPro" id="IPR051229">
    <property type="entry name" value="ALYREF_mRNA_export"/>
</dbReference>
<evidence type="ECO:0000256" key="3">
    <source>
        <dbReference type="SAM" id="MobiDB-lite"/>
    </source>
</evidence>
<gene>
    <name evidence="5" type="ORF">OLC1_LOCUS4115</name>
</gene>
<dbReference type="PANTHER" id="PTHR19965:SF35">
    <property type="entry name" value="RNA ANNEALING PROTEIN YRA1"/>
    <property type="match status" value="1"/>
</dbReference>
<dbReference type="PROSITE" id="PS50102">
    <property type="entry name" value="RRM"/>
    <property type="match status" value="1"/>
</dbReference>
<accession>A0AAV1CD87</accession>
<keyword evidence="6" id="KW-1185">Reference proteome</keyword>
<dbReference type="GO" id="GO:0003729">
    <property type="term" value="F:mRNA binding"/>
    <property type="evidence" value="ECO:0007669"/>
    <property type="project" value="TreeGrafter"/>
</dbReference>
<dbReference type="Proteomes" id="UP001161247">
    <property type="component" value="Chromosome 1"/>
</dbReference>
<organism evidence="5 6">
    <name type="scientific">Oldenlandia corymbosa var. corymbosa</name>
    <dbReference type="NCBI Taxonomy" id="529605"/>
    <lineage>
        <taxon>Eukaryota</taxon>
        <taxon>Viridiplantae</taxon>
        <taxon>Streptophyta</taxon>
        <taxon>Embryophyta</taxon>
        <taxon>Tracheophyta</taxon>
        <taxon>Spermatophyta</taxon>
        <taxon>Magnoliopsida</taxon>
        <taxon>eudicotyledons</taxon>
        <taxon>Gunneridae</taxon>
        <taxon>Pentapetalae</taxon>
        <taxon>asterids</taxon>
        <taxon>lamiids</taxon>
        <taxon>Gentianales</taxon>
        <taxon>Rubiaceae</taxon>
        <taxon>Rubioideae</taxon>
        <taxon>Spermacoceae</taxon>
        <taxon>Hedyotis-Oldenlandia complex</taxon>
        <taxon>Oldenlandia</taxon>
    </lineage>
</organism>
<dbReference type="EMBL" id="OX459118">
    <property type="protein sequence ID" value="CAI9092447.1"/>
    <property type="molecule type" value="Genomic_DNA"/>
</dbReference>
<reference evidence="5" key="1">
    <citation type="submission" date="2023-03" db="EMBL/GenBank/DDBJ databases">
        <authorList>
            <person name="Julca I."/>
        </authorList>
    </citation>
    <scope>NUCLEOTIDE SEQUENCE</scope>
</reference>
<feature type="region of interest" description="Disordered" evidence="3">
    <location>
        <begin position="1"/>
        <end position="33"/>
    </location>
</feature>
<dbReference type="SMART" id="SM00360">
    <property type="entry name" value="RRM"/>
    <property type="match status" value="1"/>
</dbReference>
<dbReference type="GO" id="GO:0005634">
    <property type="term" value="C:nucleus"/>
    <property type="evidence" value="ECO:0007669"/>
    <property type="project" value="TreeGrafter"/>
</dbReference>
<evidence type="ECO:0000259" key="4">
    <source>
        <dbReference type="PROSITE" id="PS50102"/>
    </source>
</evidence>
<evidence type="ECO:0000256" key="2">
    <source>
        <dbReference type="PROSITE-ProRule" id="PRU00176"/>
    </source>
</evidence>
<dbReference type="InterPro" id="IPR000504">
    <property type="entry name" value="RRM_dom"/>
</dbReference>
<sequence>MEEALDMSLDDLIKRNRKPRVDQNANPNAYARNTRGRGGCFRAAVASSDRFTGWQPERPPVRPTPYPLPPLPLRLRLREAPASYGDGSVHNAETKLFVSNLDSGVTDRDIRILFSDVGELKRCAIHCDSTGRSRGTAEVIYAQHADALTAIRRYHNVNLDGKPVKIELIRDTSASSQGVDHCYVGPTFSRYVQLHFHYKNDQLYYLILHSCHSEKRGRGTIESILRVNRTW</sequence>
<dbReference type="InterPro" id="IPR012677">
    <property type="entry name" value="Nucleotide-bd_a/b_plait_sf"/>
</dbReference>
<dbReference type="Gene3D" id="3.30.70.330">
    <property type="match status" value="1"/>
</dbReference>
<evidence type="ECO:0000256" key="1">
    <source>
        <dbReference type="ARBA" id="ARBA00022884"/>
    </source>
</evidence>
<dbReference type="GO" id="GO:0006406">
    <property type="term" value="P:mRNA export from nucleus"/>
    <property type="evidence" value="ECO:0007669"/>
    <property type="project" value="TreeGrafter"/>
</dbReference>
<dbReference type="SUPFAM" id="SSF54928">
    <property type="entry name" value="RNA-binding domain, RBD"/>
    <property type="match status" value="1"/>
</dbReference>
<feature type="domain" description="RRM" evidence="4">
    <location>
        <begin position="94"/>
        <end position="171"/>
    </location>
</feature>
<dbReference type="Pfam" id="PF00076">
    <property type="entry name" value="RRM_1"/>
    <property type="match status" value="1"/>
</dbReference>
<dbReference type="AlphaFoldDB" id="A0AAV1CD87"/>
<keyword evidence="1 2" id="KW-0694">RNA-binding</keyword>
<dbReference type="InterPro" id="IPR035979">
    <property type="entry name" value="RBD_domain_sf"/>
</dbReference>
<dbReference type="PANTHER" id="PTHR19965">
    <property type="entry name" value="RNA AND EXPORT FACTOR BINDING PROTEIN"/>
    <property type="match status" value="1"/>
</dbReference>